<evidence type="ECO:0000313" key="2">
    <source>
        <dbReference type="Proteomes" id="UP000613266"/>
    </source>
</evidence>
<sequence length="107" mass="11854">MPIADEVALNAYITAVNAREVAQVCARHVEGFRQQFEQDFASWSRRNAQEISRGDALATAKGWNSAGPASVQRMAQMEADLIERLPADDRTRRCSELVARLAPAPQK</sequence>
<comment type="caution">
    <text evidence="1">The sequence shown here is derived from an EMBL/GenBank/DDBJ whole genome shotgun (WGS) entry which is preliminary data.</text>
</comment>
<reference evidence="1" key="1">
    <citation type="submission" date="2020-12" db="EMBL/GenBank/DDBJ databases">
        <title>The genome sequence of Inhella sp. 1Y17.</title>
        <authorList>
            <person name="Liu Y."/>
        </authorList>
    </citation>
    <scope>NUCLEOTIDE SEQUENCE</scope>
    <source>
        <strain evidence="1">1Y17</strain>
    </source>
</reference>
<proteinExistence type="predicted"/>
<organism evidence="1 2">
    <name type="scientific">Inhella proteolytica</name>
    <dbReference type="NCBI Taxonomy" id="2795029"/>
    <lineage>
        <taxon>Bacteria</taxon>
        <taxon>Pseudomonadati</taxon>
        <taxon>Pseudomonadota</taxon>
        <taxon>Betaproteobacteria</taxon>
        <taxon>Burkholderiales</taxon>
        <taxon>Sphaerotilaceae</taxon>
        <taxon>Inhella</taxon>
    </lineage>
</organism>
<gene>
    <name evidence="1" type="ORF">I7X39_16500</name>
</gene>
<evidence type="ECO:0000313" key="1">
    <source>
        <dbReference type="EMBL" id="MBH9578495.1"/>
    </source>
</evidence>
<dbReference type="Proteomes" id="UP000613266">
    <property type="component" value="Unassembled WGS sequence"/>
</dbReference>
<accession>A0A931NJC3</accession>
<name>A0A931NJC3_9BURK</name>
<keyword evidence="2" id="KW-1185">Reference proteome</keyword>
<dbReference type="EMBL" id="JAEDAK010000012">
    <property type="protein sequence ID" value="MBH9578495.1"/>
    <property type="molecule type" value="Genomic_DNA"/>
</dbReference>
<dbReference type="RefSeq" id="WP_198112260.1">
    <property type="nucleotide sequence ID" value="NZ_JAEDAK010000012.1"/>
</dbReference>
<dbReference type="AlphaFoldDB" id="A0A931NJC3"/>
<protein>
    <submittedName>
        <fullName evidence="1">Uncharacterized protein</fullName>
    </submittedName>
</protein>